<evidence type="ECO:0000256" key="6">
    <source>
        <dbReference type="ARBA" id="ARBA00022692"/>
    </source>
</evidence>
<reference evidence="11 12" key="1">
    <citation type="journal article" date="2016" name="Nat. Commun.">
        <title>Thousands of microbial genomes shed light on interconnected biogeochemical processes in an aquifer system.</title>
        <authorList>
            <person name="Anantharaman K."/>
            <person name="Brown C.T."/>
            <person name="Hug L.A."/>
            <person name="Sharon I."/>
            <person name="Castelle C.J."/>
            <person name="Probst A.J."/>
            <person name="Thomas B.C."/>
            <person name="Singh A."/>
            <person name="Wilkins M.J."/>
            <person name="Karaoz U."/>
            <person name="Brodie E.L."/>
            <person name="Williams K.H."/>
            <person name="Hubbard S.S."/>
            <person name="Banfield J.F."/>
        </authorList>
    </citation>
    <scope>NUCLEOTIDE SEQUENCE [LARGE SCALE GENOMIC DNA]</scope>
</reference>
<dbReference type="STRING" id="1798540.A3B74_00665"/>
<keyword evidence="7 9" id="KW-1133">Transmembrane helix</keyword>
<dbReference type="PRINTS" id="PR00164">
    <property type="entry name" value="ABC2TRNSPORT"/>
</dbReference>
<protein>
    <recommendedName>
        <fullName evidence="9">Transport permease protein</fullName>
    </recommendedName>
</protein>
<evidence type="ECO:0000256" key="3">
    <source>
        <dbReference type="ARBA" id="ARBA00022448"/>
    </source>
</evidence>
<keyword evidence="6 9" id="KW-0812">Transmembrane</keyword>
<feature type="transmembrane region" description="Helical" evidence="9">
    <location>
        <begin position="83"/>
        <end position="100"/>
    </location>
</feature>
<evidence type="ECO:0000313" key="11">
    <source>
        <dbReference type="EMBL" id="OGY79343.1"/>
    </source>
</evidence>
<dbReference type="PANTHER" id="PTHR30413:SF8">
    <property type="entry name" value="TRANSPORT PERMEASE PROTEIN"/>
    <property type="match status" value="1"/>
</dbReference>
<comment type="subcellular location">
    <subcellularLocation>
        <location evidence="1">Cell inner membrane</location>
        <topology evidence="1">Multi-pass membrane protein</topology>
    </subcellularLocation>
    <subcellularLocation>
        <location evidence="9">Cell membrane</location>
        <topology evidence="9">Multi-pass membrane protein</topology>
    </subcellularLocation>
</comment>
<proteinExistence type="inferred from homology"/>
<dbReference type="InterPro" id="IPR047817">
    <property type="entry name" value="ABC2_TM_bact-type"/>
</dbReference>
<dbReference type="PIRSF" id="PIRSF006648">
    <property type="entry name" value="DrrB"/>
    <property type="match status" value="1"/>
</dbReference>
<comment type="similarity">
    <text evidence="2 9">Belongs to the ABC-2 integral membrane protein family.</text>
</comment>
<feature type="transmembrane region" description="Helical" evidence="9">
    <location>
        <begin position="191"/>
        <end position="210"/>
    </location>
</feature>
<keyword evidence="5" id="KW-0997">Cell inner membrane</keyword>
<dbReference type="Proteomes" id="UP000177165">
    <property type="component" value="Unassembled WGS sequence"/>
</dbReference>
<feature type="transmembrane region" description="Helical" evidence="9">
    <location>
        <begin position="47"/>
        <end position="71"/>
    </location>
</feature>
<feature type="transmembrane region" description="Helical" evidence="9">
    <location>
        <begin position="121"/>
        <end position="149"/>
    </location>
</feature>
<dbReference type="EMBL" id="MHKB01000009">
    <property type="protein sequence ID" value="OGY79343.1"/>
    <property type="molecule type" value="Genomic_DNA"/>
</dbReference>
<evidence type="ECO:0000313" key="12">
    <source>
        <dbReference type="Proteomes" id="UP000177165"/>
    </source>
</evidence>
<dbReference type="InterPro" id="IPR000412">
    <property type="entry name" value="ABC_2_transport"/>
</dbReference>
<dbReference type="GO" id="GO:0015920">
    <property type="term" value="P:lipopolysaccharide transport"/>
    <property type="evidence" value="ECO:0007669"/>
    <property type="project" value="TreeGrafter"/>
</dbReference>
<keyword evidence="3 9" id="KW-0813">Transport</keyword>
<sequence length="277" mass="31762">MGSESIKYEITPPKGLIRFNLPEIWRFKDLFYILVWRDIKVRYKQTVLGILWALFQPFLTMVIFTIFFSVFAKVPSDNAPYPIFVYSGLLFWNYYSTALTNASNSLINNEGIVQKVYFPRLILPISTVLTPIADFIFAFFILLGLMVYYHFTPGILGLLLVPLLLLISIFSALGLGLLLSAVNTKYRDVRYILPFFMQILLFITPVIYPVSIIPEQFRWLAFFNPMTGVITLARNVIIGVGEVNFGHIGVSVFVSVVLLFIGLAYFRKTERFFADVL</sequence>
<dbReference type="AlphaFoldDB" id="A0A1G2AR34"/>
<feature type="domain" description="ABC transmembrane type-2" evidence="10">
    <location>
        <begin position="48"/>
        <end position="269"/>
    </location>
</feature>
<evidence type="ECO:0000256" key="9">
    <source>
        <dbReference type="RuleBase" id="RU361157"/>
    </source>
</evidence>
<accession>A0A1G2AR34</accession>
<evidence type="ECO:0000256" key="5">
    <source>
        <dbReference type="ARBA" id="ARBA00022519"/>
    </source>
</evidence>
<dbReference type="InterPro" id="IPR013525">
    <property type="entry name" value="ABC2_TM"/>
</dbReference>
<dbReference type="GO" id="GO:0140359">
    <property type="term" value="F:ABC-type transporter activity"/>
    <property type="evidence" value="ECO:0007669"/>
    <property type="project" value="InterPro"/>
</dbReference>
<organism evidence="11 12">
    <name type="scientific">Candidatus Kerfeldbacteria bacterium RIFCSPHIGHO2_02_FULL_42_14</name>
    <dbReference type="NCBI Taxonomy" id="1798540"/>
    <lineage>
        <taxon>Bacteria</taxon>
        <taxon>Candidatus Kerfeldiibacteriota</taxon>
    </lineage>
</organism>
<dbReference type="GO" id="GO:0043190">
    <property type="term" value="C:ATP-binding cassette (ABC) transporter complex"/>
    <property type="evidence" value="ECO:0007669"/>
    <property type="project" value="InterPro"/>
</dbReference>
<dbReference type="PANTHER" id="PTHR30413">
    <property type="entry name" value="INNER MEMBRANE TRANSPORT PERMEASE"/>
    <property type="match status" value="1"/>
</dbReference>
<comment type="caution">
    <text evidence="11">The sequence shown here is derived from an EMBL/GenBank/DDBJ whole genome shotgun (WGS) entry which is preliminary data.</text>
</comment>
<evidence type="ECO:0000256" key="7">
    <source>
        <dbReference type="ARBA" id="ARBA00022989"/>
    </source>
</evidence>
<dbReference type="PROSITE" id="PS51012">
    <property type="entry name" value="ABC_TM2"/>
    <property type="match status" value="1"/>
</dbReference>
<evidence type="ECO:0000256" key="2">
    <source>
        <dbReference type="ARBA" id="ARBA00007783"/>
    </source>
</evidence>
<gene>
    <name evidence="11" type="ORF">A3B74_00665</name>
</gene>
<keyword evidence="8 9" id="KW-0472">Membrane</keyword>
<dbReference type="Pfam" id="PF01061">
    <property type="entry name" value="ABC2_membrane"/>
    <property type="match status" value="1"/>
</dbReference>
<keyword evidence="4 9" id="KW-1003">Cell membrane</keyword>
<feature type="transmembrane region" description="Helical" evidence="9">
    <location>
        <begin position="245"/>
        <end position="266"/>
    </location>
</feature>
<evidence type="ECO:0000256" key="1">
    <source>
        <dbReference type="ARBA" id="ARBA00004429"/>
    </source>
</evidence>
<evidence type="ECO:0000256" key="4">
    <source>
        <dbReference type="ARBA" id="ARBA00022475"/>
    </source>
</evidence>
<evidence type="ECO:0000259" key="10">
    <source>
        <dbReference type="PROSITE" id="PS51012"/>
    </source>
</evidence>
<name>A0A1G2AR34_9BACT</name>
<feature type="transmembrane region" description="Helical" evidence="9">
    <location>
        <begin position="155"/>
        <end position="179"/>
    </location>
</feature>
<evidence type="ECO:0000256" key="8">
    <source>
        <dbReference type="ARBA" id="ARBA00023136"/>
    </source>
</evidence>